<dbReference type="InterPro" id="IPR049492">
    <property type="entry name" value="BD-FAE-like_dom"/>
</dbReference>
<dbReference type="PANTHER" id="PTHR48081:SF6">
    <property type="entry name" value="PEPTIDASE S9 PROLYL OLIGOPEPTIDASE CATALYTIC DOMAIN-CONTAINING PROTEIN"/>
    <property type="match status" value="1"/>
</dbReference>
<keyword evidence="2" id="KW-0732">Signal</keyword>
<dbReference type="EC" id="3.1.1.72" evidence="4"/>
<name>A0A5C6ALV4_9BACT</name>
<dbReference type="InterPro" id="IPR029058">
    <property type="entry name" value="AB_hydrolase_fold"/>
</dbReference>
<dbReference type="Proteomes" id="UP000320176">
    <property type="component" value="Unassembled WGS sequence"/>
</dbReference>
<gene>
    <name evidence="4" type="primary">axeA1_4</name>
    <name evidence="4" type="ORF">Pla52n_43660</name>
</gene>
<reference evidence="4 5" key="1">
    <citation type="submission" date="2019-02" db="EMBL/GenBank/DDBJ databases">
        <title>Deep-cultivation of Planctomycetes and their phenomic and genomic characterization uncovers novel biology.</title>
        <authorList>
            <person name="Wiegand S."/>
            <person name="Jogler M."/>
            <person name="Boedeker C."/>
            <person name="Pinto D."/>
            <person name="Vollmers J."/>
            <person name="Rivas-Marin E."/>
            <person name="Kohn T."/>
            <person name="Peeters S.H."/>
            <person name="Heuer A."/>
            <person name="Rast P."/>
            <person name="Oberbeckmann S."/>
            <person name="Bunk B."/>
            <person name="Jeske O."/>
            <person name="Meyerdierks A."/>
            <person name="Storesund J.E."/>
            <person name="Kallscheuer N."/>
            <person name="Luecker S."/>
            <person name="Lage O.M."/>
            <person name="Pohl T."/>
            <person name="Merkel B.J."/>
            <person name="Hornburger P."/>
            <person name="Mueller R.-W."/>
            <person name="Bruemmer F."/>
            <person name="Labrenz M."/>
            <person name="Spormann A.M."/>
            <person name="Op Den Camp H."/>
            <person name="Overmann J."/>
            <person name="Amann R."/>
            <person name="Jetten M.S.M."/>
            <person name="Mascher T."/>
            <person name="Medema M.H."/>
            <person name="Devos D.P."/>
            <person name="Kaster A.-K."/>
            <person name="Ovreas L."/>
            <person name="Rohde M."/>
            <person name="Galperin M.Y."/>
            <person name="Jogler C."/>
        </authorList>
    </citation>
    <scope>NUCLEOTIDE SEQUENCE [LARGE SCALE GENOMIC DNA]</scope>
    <source>
        <strain evidence="4 5">Pla52n</strain>
    </source>
</reference>
<protein>
    <submittedName>
        <fullName evidence="4">Acetylxylan esterase</fullName>
        <ecNumber evidence="4">3.1.1.72</ecNumber>
    </submittedName>
</protein>
<dbReference type="PANTHER" id="PTHR48081">
    <property type="entry name" value="AB HYDROLASE SUPERFAMILY PROTEIN C4A8.06C"/>
    <property type="match status" value="1"/>
</dbReference>
<keyword evidence="1 4" id="KW-0378">Hydrolase</keyword>
<dbReference type="OrthoDB" id="9794725at2"/>
<evidence type="ECO:0000256" key="1">
    <source>
        <dbReference type="ARBA" id="ARBA00022801"/>
    </source>
</evidence>
<dbReference type="EMBL" id="SJPN01000005">
    <property type="protein sequence ID" value="TWU00995.1"/>
    <property type="molecule type" value="Genomic_DNA"/>
</dbReference>
<evidence type="ECO:0000313" key="4">
    <source>
        <dbReference type="EMBL" id="TWU00995.1"/>
    </source>
</evidence>
<accession>A0A5C6ALV4</accession>
<dbReference type="SUPFAM" id="SSF53474">
    <property type="entry name" value="alpha/beta-Hydrolases"/>
    <property type="match status" value="1"/>
</dbReference>
<sequence length="295" mass="32107" precursor="true">MISLRDTCLLFAALVFTSTVHAVEPKTIDVWPDLAPMETSRETGVKSPPRPEEDPPITRLVNIRRPTMDVFLPDNPCGTAVVILPGGGFGKVVPDKEGSEAAIWLNQLGIAAFVLNYRTNESTPAGEPAYLRPLQDAQRAISLVRANANQWNIDPTRVGVLAFSAGGQVGAYLHTATKSAYDAIDEVDQKSWKPDFSLLVYPWQVTDDSGELKPGIVLTSECKPAFIVHTHDDRSTSIGSVLIYAGLKKSGVSAELHIYQNGGHGYGMRSVQGSDIGTWPDRATDWLLIRKLGVR</sequence>
<organism evidence="4 5">
    <name type="scientific">Stieleria varia</name>
    <dbReference type="NCBI Taxonomy" id="2528005"/>
    <lineage>
        <taxon>Bacteria</taxon>
        <taxon>Pseudomonadati</taxon>
        <taxon>Planctomycetota</taxon>
        <taxon>Planctomycetia</taxon>
        <taxon>Pirellulales</taxon>
        <taxon>Pirellulaceae</taxon>
        <taxon>Stieleria</taxon>
    </lineage>
</organism>
<dbReference type="AlphaFoldDB" id="A0A5C6ALV4"/>
<evidence type="ECO:0000259" key="3">
    <source>
        <dbReference type="Pfam" id="PF20434"/>
    </source>
</evidence>
<dbReference type="Pfam" id="PF20434">
    <property type="entry name" value="BD-FAE"/>
    <property type="match status" value="1"/>
</dbReference>
<dbReference type="RefSeq" id="WP_146521516.1">
    <property type="nucleotide sequence ID" value="NZ_CP151726.1"/>
</dbReference>
<feature type="signal peptide" evidence="2">
    <location>
        <begin position="1"/>
        <end position="22"/>
    </location>
</feature>
<comment type="caution">
    <text evidence="4">The sequence shown here is derived from an EMBL/GenBank/DDBJ whole genome shotgun (WGS) entry which is preliminary data.</text>
</comment>
<evidence type="ECO:0000256" key="2">
    <source>
        <dbReference type="SAM" id="SignalP"/>
    </source>
</evidence>
<evidence type="ECO:0000313" key="5">
    <source>
        <dbReference type="Proteomes" id="UP000320176"/>
    </source>
</evidence>
<feature type="chain" id="PRO_5022783371" evidence="2">
    <location>
        <begin position="23"/>
        <end position="295"/>
    </location>
</feature>
<dbReference type="GO" id="GO:0046555">
    <property type="term" value="F:acetylxylan esterase activity"/>
    <property type="evidence" value="ECO:0007669"/>
    <property type="project" value="UniProtKB-EC"/>
</dbReference>
<keyword evidence="5" id="KW-1185">Reference proteome</keyword>
<feature type="domain" description="BD-FAE-like" evidence="3">
    <location>
        <begin position="68"/>
        <end position="178"/>
    </location>
</feature>
<proteinExistence type="predicted"/>
<dbReference type="InterPro" id="IPR050300">
    <property type="entry name" value="GDXG_lipolytic_enzyme"/>
</dbReference>
<dbReference type="Gene3D" id="3.40.50.1820">
    <property type="entry name" value="alpha/beta hydrolase"/>
    <property type="match status" value="1"/>
</dbReference>